<dbReference type="GO" id="GO:0005634">
    <property type="term" value="C:nucleus"/>
    <property type="evidence" value="ECO:0007669"/>
    <property type="project" value="UniProtKB-SubCell"/>
</dbReference>
<keyword evidence="3" id="KW-0238">DNA-binding</keyword>
<evidence type="ECO:0000256" key="4">
    <source>
        <dbReference type="ARBA" id="ARBA00023163"/>
    </source>
</evidence>
<keyword evidence="5" id="KW-0539">Nucleus</keyword>
<dbReference type="SMART" id="SM00432">
    <property type="entry name" value="MADS"/>
    <property type="match status" value="1"/>
</dbReference>
<dbReference type="Proteomes" id="UP000504621">
    <property type="component" value="Unplaced"/>
</dbReference>
<evidence type="ECO:0000256" key="1">
    <source>
        <dbReference type="ARBA" id="ARBA00004123"/>
    </source>
</evidence>
<feature type="region of interest" description="Disordered" evidence="7">
    <location>
        <begin position="1"/>
        <end position="30"/>
    </location>
</feature>
<keyword evidence="9" id="KW-1185">Reference proteome</keyword>
<keyword evidence="4" id="KW-0804">Transcription</keyword>
<dbReference type="AlphaFoldDB" id="A0A6J1AZQ2"/>
<dbReference type="InterPro" id="IPR036879">
    <property type="entry name" value="TF_MADSbox_sf"/>
</dbReference>
<dbReference type="Gene3D" id="3.40.1810.10">
    <property type="entry name" value="Transcription factor, MADS-box"/>
    <property type="match status" value="1"/>
</dbReference>
<dbReference type="SUPFAM" id="SSF55455">
    <property type="entry name" value="SRF-like"/>
    <property type="match status" value="1"/>
</dbReference>
<dbReference type="FunFam" id="3.40.1810.10:FF:000006">
    <property type="entry name" value="Agamous-like MADS-box protein AGL62"/>
    <property type="match status" value="1"/>
</dbReference>
<dbReference type="Pfam" id="PF00319">
    <property type="entry name" value="SRF-TF"/>
    <property type="match status" value="1"/>
</dbReference>
<dbReference type="PRINTS" id="PR00404">
    <property type="entry name" value="MADSDOMAIN"/>
</dbReference>
<dbReference type="RefSeq" id="XP_021292485.1">
    <property type="nucleotide sequence ID" value="XM_021436810.1"/>
</dbReference>
<keyword evidence="6" id="KW-0175">Coiled coil</keyword>
<dbReference type="GO" id="GO:0000978">
    <property type="term" value="F:RNA polymerase II cis-regulatory region sequence-specific DNA binding"/>
    <property type="evidence" value="ECO:0007669"/>
    <property type="project" value="TreeGrafter"/>
</dbReference>
<sequence length="215" mass="24122">MLNQQKMANQCCGDGEEGKKKPAGKTKGRQRIEIKQLEKKSNLHVTFSKRRKGLFKKASELCILSGAKIGIIVLSPSPREKPFCFGHPDIDTVLDQYLSGNPAFDDDDDNSQDYATLTDLPGFEEIYTQYEESLKELEKEKKRGKEIEQAQNVENNDGFWWDEAIDGMGAEELEAYMKAMEKLKNNLIVRASALTMANVMETAVQADHSYGFGGS</sequence>
<dbReference type="GeneID" id="110422793"/>
<dbReference type="InterPro" id="IPR002100">
    <property type="entry name" value="TF_MADSbox"/>
</dbReference>
<evidence type="ECO:0000256" key="7">
    <source>
        <dbReference type="SAM" id="MobiDB-lite"/>
    </source>
</evidence>
<feature type="domain" description="MADS-box" evidence="8">
    <location>
        <begin position="27"/>
        <end position="87"/>
    </location>
</feature>
<evidence type="ECO:0000313" key="10">
    <source>
        <dbReference type="RefSeq" id="XP_021292485.1"/>
    </source>
</evidence>
<evidence type="ECO:0000313" key="9">
    <source>
        <dbReference type="Proteomes" id="UP000504621"/>
    </source>
</evidence>
<evidence type="ECO:0000256" key="3">
    <source>
        <dbReference type="ARBA" id="ARBA00023125"/>
    </source>
</evidence>
<gene>
    <name evidence="10" type="primary">LOC110422793</name>
</gene>
<evidence type="ECO:0000256" key="6">
    <source>
        <dbReference type="SAM" id="Coils"/>
    </source>
</evidence>
<name>A0A6J1AZQ2_9ROSI</name>
<dbReference type="PANTHER" id="PTHR11945">
    <property type="entry name" value="MADS BOX PROTEIN"/>
    <property type="match status" value="1"/>
</dbReference>
<dbReference type="GO" id="GO:0046983">
    <property type="term" value="F:protein dimerization activity"/>
    <property type="evidence" value="ECO:0007669"/>
    <property type="project" value="InterPro"/>
</dbReference>
<keyword evidence="2" id="KW-0805">Transcription regulation</keyword>
<comment type="subcellular location">
    <subcellularLocation>
        <location evidence="1">Nucleus</location>
    </subcellularLocation>
</comment>
<dbReference type="OrthoDB" id="1896642at2759"/>
<organism evidence="9 10">
    <name type="scientific">Herrania umbratica</name>
    <dbReference type="NCBI Taxonomy" id="108875"/>
    <lineage>
        <taxon>Eukaryota</taxon>
        <taxon>Viridiplantae</taxon>
        <taxon>Streptophyta</taxon>
        <taxon>Embryophyta</taxon>
        <taxon>Tracheophyta</taxon>
        <taxon>Spermatophyta</taxon>
        <taxon>Magnoliopsida</taxon>
        <taxon>eudicotyledons</taxon>
        <taxon>Gunneridae</taxon>
        <taxon>Pentapetalae</taxon>
        <taxon>rosids</taxon>
        <taxon>malvids</taxon>
        <taxon>Malvales</taxon>
        <taxon>Malvaceae</taxon>
        <taxon>Byttnerioideae</taxon>
        <taxon>Herrania</taxon>
    </lineage>
</organism>
<accession>A0A6J1AZQ2</accession>
<evidence type="ECO:0000256" key="5">
    <source>
        <dbReference type="ARBA" id="ARBA00023242"/>
    </source>
</evidence>
<dbReference type="GO" id="GO:0000981">
    <property type="term" value="F:DNA-binding transcription factor activity, RNA polymerase II-specific"/>
    <property type="evidence" value="ECO:0007669"/>
    <property type="project" value="TreeGrafter"/>
</dbReference>
<evidence type="ECO:0000256" key="2">
    <source>
        <dbReference type="ARBA" id="ARBA00023015"/>
    </source>
</evidence>
<proteinExistence type="predicted"/>
<dbReference type="PANTHER" id="PTHR11945:SF610">
    <property type="entry name" value="AGAMOUS-LIKE MADS-BOX PROTEIN AGL61"/>
    <property type="match status" value="1"/>
</dbReference>
<evidence type="ECO:0000259" key="8">
    <source>
        <dbReference type="PROSITE" id="PS50066"/>
    </source>
</evidence>
<protein>
    <submittedName>
        <fullName evidence="10">Agamous-like MADS-box protein AGL62</fullName>
    </submittedName>
</protein>
<reference evidence="10" key="1">
    <citation type="submission" date="2025-08" db="UniProtKB">
        <authorList>
            <consortium name="RefSeq"/>
        </authorList>
    </citation>
    <scope>IDENTIFICATION</scope>
    <source>
        <tissue evidence="10">Leaf</tissue>
    </source>
</reference>
<feature type="coiled-coil region" evidence="6">
    <location>
        <begin position="120"/>
        <end position="190"/>
    </location>
</feature>
<dbReference type="PROSITE" id="PS50066">
    <property type="entry name" value="MADS_BOX_2"/>
    <property type="match status" value="1"/>
</dbReference>